<evidence type="ECO:0000256" key="5">
    <source>
        <dbReference type="HAMAP-Rule" id="MF_00502"/>
    </source>
</evidence>
<organism evidence="6 7">
    <name type="scientific">Pseudaeromonas sharmana</name>
    <dbReference type="NCBI Taxonomy" id="328412"/>
    <lineage>
        <taxon>Bacteria</taxon>
        <taxon>Pseudomonadati</taxon>
        <taxon>Pseudomonadota</taxon>
        <taxon>Gammaproteobacteria</taxon>
        <taxon>Aeromonadales</taxon>
        <taxon>Aeromonadaceae</taxon>
        <taxon>Pseudaeromonas</taxon>
    </lineage>
</organism>
<dbReference type="Proteomes" id="UP001595692">
    <property type="component" value="Unassembled WGS sequence"/>
</dbReference>
<dbReference type="HAMAP" id="MF_00502">
    <property type="entry name" value="Ribosomal_bL31_2"/>
    <property type="match status" value="1"/>
</dbReference>
<dbReference type="SUPFAM" id="SSF143800">
    <property type="entry name" value="L28p-like"/>
    <property type="match status" value="1"/>
</dbReference>
<keyword evidence="4 5" id="KW-0687">Ribonucleoprotein</keyword>
<evidence type="ECO:0000256" key="3">
    <source>
        <dbReference type="ARBA" id="ARBA00022980"/>
    </source>
</evidence>
<comment type="subunit">
    <text evidence="2 5">Part of the 50S ribosomal subunit.</text>
</comment>
<name>A0ABV8CLU1_9GAMM</name>
<dbReference type="InterPro" id="IPR034704">
    <property type="entry name" value="Ribosomal_bL28/bL31-like_sf"/>
</dbReference>
<gene>
    <name evidence="5" type="primary">rpmE2</name>
    <name evidence="6" type="ORF">ACFOSS_05430</name>
</gene>
<accession>A0ABV8CLU1</accession>
<dbReference type="Pfam" id="PF01197">
    <property type="entry name" value="Ribosomal_L31"/>
    <property type="match status" value="1"/>
</dbReference>
<dbReference type="NCBIfam" id="TIGR00105">
    <property type="entry name" value="L31"/>
    <property type="match status" value="1"/>
</dbReference>
<dbReference type="InterPro" id="IPR042105">
    <property type="entry name" value="Ribosomal_bL31_sf"/>
</dbReference>
<evidence type="ECO:0000256" key="2">
    <source>
        <dbReference type="ARBA" id="ARBA00011838"/>
    </source>
</evidence>
<dbReference type="PANTHER" id="PTHR33280">
    <property type="entry name" value="50S RIBOSOMAL PROTEIN L31, CHLOROPLASTIC"/>
    <property type="match status" value="1"/>
</dbReference>
<comment type="similarity">
    <text evidence="1 5">Belongs to the bacterial ribosomal protein bL31 family. Type B subfamily.</text>
</comment>
<keyword evidence="7" id="KW-1185">Reference proteome</keyword>
<proteinExistence type="inferred from homology"/>
<protein>
    <recommendedName>
        <fullName evidence="5">Large ribosomal subunit protein bL31B</fullName>
    </recommendedName>
</protein>
<dbReference type="PANTHER" id="PTHR33280:SF1">
    <property type="entry name" value="LARGE RIBOSOMAL SUBUNIT PROTEIN BL31C"/>
    <property type="match status" value="1"/>
</dbReference>
<dbReference type="InterPro" id="IPR002150">
    <property type="entry name" value="Ribosomal_bL31"/>
</dbReference>
<dbReference type="GO" id="GO:0005840">
    <property type="term" value="C:ribosome"/>
    <property type="evidence" value="ECO:0007669"/>
    <property type="project" value="UniProtKB-KW"/>
</dbReference>
<keyword evidence="3 5" id="KW-0689">Ribosomal protein</keyword>
<dbReference type="InterPro" id="IPR027493">
    <property type="entry name" value="Ribosomal_bL31_B"/>
</dbReference>
<dbReference type="PRINTS" id="PR01249">
    <property type="entry name" value="RIBOSOMALL31"/>
</dbReference>
<dbReference type="RefSeq" id="WP_377151118.1">
    <property type="nucleotide sequence ID" value="NZ_JBHSAF010000003.1"/>
</dbReference>
<reference evidence="7" key="1">
    <citation type="journal article" date="2019" name="Int. J. Syst. Evol. Microbiol.">
        <title>The Global Catalogue of Microorganisms (GCM) 10K type strain sequencing project: providing services to taxonomists for standard genome sequencing and annotation.</title>
        <authorList>
            <consortium name="The Broad Institute Genomics Platform"/>
            <consortium name="The Broad Institute Genome Sequencing Center for Infectious Disease"/>
            <person name="Wu L."/>
            <person name="Ma J."/>
        </authorList>
    </citation>
    <scope>NUCLEOTIDE SEQUENCE [LARGE SCALE GENOMIC DNA]</scope>
    <source>
        <strain evidence="7">CCUG 54939</strain>
    </source>
</reference>
<evidence type="ECO:0000256" key="1">
    <source>
        <dbReference type="ARBA" id="ARBA00008196"/>
    </source>
</evidence>
<comment type="caution">
    <text evidence="6">The sequence shown here is derived from an EMBL/GenBank/DDBJ whole genome shotgun (WGS) entry which is preliminary data.</text>
</comment>
<sequence>MKPHIHPQYRTVVFHDTAADAYFVVGSTIASTRTIVWEDGNTYPYVTLDVSSASHPHYTGKQKAVSSEGRVARFNHRFGQLGLGKEGV</sequence>
<dbReference type="NCBIfam" id="NF002462">
    <property type="entry name" value="PRK01678.1"/>
    <property type="match status" value="1"/>
</dbReference>
<evidence type="ECO:0000256" key="4">
    <source>
        <dbReference type="ARBA" id="ARBA00023274"/>
    </source>
</evidence>
<dbReference type="EMBL" id="JBHSAF010000003">
    <property type="protein sequence ID" value="MFC3912904.1"/>
    <property type="molecule type" value="Genomic_DNA"/>
</dbReference>
<evidence type="ECO:0000313" key="7">
    <source>
        <dbReference type="Proteomes" id="UP001595692"/>
    </source>
</evidence>
<dbReference type="Gene3D" id="4.10.830.30">
    <property type="entry name" value="Ribosomal protein L31"/>
    <property type="match status" value="1"/>
</dbReference>
<evidence type="ECO:0000313" key="6">
    <source>
        <dbReference type="EMBL" id="MFC3912904.1"/>
    </source>
</evidence>